<dbReference type="EMBL" id="CP002271">
    <property type="protein sequence ID" value="ADO68700.1"/>
    <property type="molecule type" value="Genomic_DNA"/>
</dbReference>
<organism evidence="1 2">
    <name type="scientific">Stigmatella aurantiaca (strain DW4/3-1)</name>
    <dbReference type="NCBI Taxonomy" id="378806"/>
    <lineage>
        <taxon>Bacteria</taxon>
        <taxon>Pseudomonadati</taxon>
        <taxon>Myxococcota</taxon>
        <taxon>Myxococcia</taxon>
        <taxon>Myxococcales</taxon>
        <taxon>Cystobacterineae</taxon>
        <taxon>Archangiaceae</taxon>
        <taxon>Stigmatella</taxon>
    </lineage>
</organism>
<dbReference type="RefSeq" id="WP_013374393.1">
    <property type="nucleotide sequence ID" value="NC_014623.1"/>
</dbReference>
<dbReference type="HOGENOM" id="CLU_1254815_0_0_7"/>
<reference evidence="1 2" key="1">
    <citation type="journal article" date="2011" name="Mol. Biol. Evol.">
        <title>Comparative genomic analysis of fruiting body formation in Myxococcales.</title>
        <authorList>
            <person name="Huntley S."/>
            <person name="Hamann N."/>
            <person name="Wegener-Feldbrugge S."/>
            <person name="Treuner-Lange A."/>
            <person name="Kube M."/>
            <person name="Reinhardt R."/>
            <person name="Klages S."/>
            <person name="Muller R."/>
            <person name="Ronning C.M."/>
            <person name="Nierman W.C."/>
            <person name="Sogaard-Andersen L."/>
        </authorList>
    </citation>
    <scope>NUCLEOTIDE SEQUENCE [LARGE SCALE GENOMIC DNA]</scope>
    <source>
        <strain evidence="1 2">DW4/3-1</strain>
    </source>
</reference>
<evidence type="ECO:0000313" key="2">
    <source>
        <dbReference type="Proteomes" id="UP000001351"/>
    </source>
</evidence>
<dbReference type="Proteomes" id="UP000001351">
    <property type="component" value="Chromosome"/>
</dbReference>
<dbReference type="AlphaFoldDB" id="E3FZN5"/>
<evidence type="ECO:0000313" key="1">
    <source>
        <dbReference type="EMBL" id="ADO68700.1"/>
    </source>
</evidence>
<accession>E3FZN5</accession>
<dbReference type="STRING" id="378806.STAUR_0896"/>
<gene>
    <name evidence="1" type="ordered locus">STAUR_0896</name>
</gene>
<proteinExistence type="predicted"/>
<protein>
    <submittedName>
        <fullName evidence="1">Conserved uncharacterized protein</fullName>
    </submittedName>
</protein>
<dbReference type="OrthoDB" id="5384809at2"/>
<dbReference type="KEGG" id="sur:STAUR_0896"/>
<name>E3FZN5_STIAD</name>
<sequence length="230" mass="23981">MPAISAHGGTLLVAGAAQSFTRTPAERVGDDPSPAFRVVSEDFNRLDPATAVSVEVDTSGTGTAFADAQAGTYTVNYLFGVVVFDTPPAVGTLVRVSGTFLPVYPVALVRSLSLSISNDVVELLVFGDGYKRREVTLRDFSGELTGLASAADDLAPGLAVVTLASAQASGAAILAEFGRGDGEVFRAWVKLPELSHKLTPGALYEHTIKFVGHSFQAADGEFVAWGYGTP</sequence>
<keyword evidence="2" id="KW-1185">Reference proteome</keyword>